<evidence type="ECO:0000256" key="1">
    <source>
        <dbReference type="ARBA" id="ARBA00022737"/>
    </source>
</evidence>
<dbReference type="PANTHER" id="PTHR44227">
    <property type="match status" value="1"/>
</dbReference>
<dbReference type="AlphaFoldDB" id="A0A1H3D1M8"/>
<reference evidence="5" key="1">
    <citation type="submission" date="2016-10" db="EMBL/GenBank/DDBJ databases">
        <authorList>
            <person name="Varghese N."/>
            <person name="Submissions S."/>
        </authorList>
    </citation>
    <scope>NUCLEOTIDE SEQUENCE [LARGE SCALE GENOMIC DNA]</scope>
    <source>
        <strain evidence="5">DSM 173</strain>
    </source>
</reference>
<feature type="transmembrane region" description="Helical" evidence="3">
    <location>
        <begin position="96"/>
        <end position="114"/>
    </location>
</feature>
<keyword evidence="2" id="KW-0802">TPR repeat</keyword>
<dbReference type="STRING" id="61595.SAMN05421644_10792"/>
<feature type="transmembrane region" description="Helical" evidence="3">
    <location>
        <begin position="187"/>
        <end position="204"/>
    </location>
</feature>
<dbReference type="OrthoDB" id="8566379at2"/>
<feature type="transmembrane region" description="Helical" evidence="3">
    <location>
        <begin position="345"/>
        <end position="365"/>
    </location>
</feature>
<keyword evidence="3" id="KW-1133">Transmembrane helix</keyword>
<dbReference type="InterPro" id="IPR052346">
    <property type="entry name" value="O-mannosyl-transferase_TMTC"/>
</dbReference>
<keyword evidence="5" id="KW-1185">Reference proteome</keyword>
<evidence type="ECO:0000256" key="3">
    <source>
        <dbReference type="SAM" id="Phobius"/>
    </source>
</evidence>
<proteinExistence type="predicted"/>
<feature type="transmembrane region" description="Helical" evidence="3">
    <location>
        <begin position="240"/>
        <end position="257"/>
    </location>
</feature>
<name>A0A1H3D1M8_ALLWA</name>
<keyword evidence="3" id="KW-0472">Membrane</keyword>
<evidence type="ECO:0000313" key="5">
    <source>
        <dbReference type="Proteomes" id="UP000198672"/>
    </source>
</evidence>
<organism evidence="4 5">
    <name type="scientific">Allochromatium warmingii</name>
    <name type="common">Chromatium warmingii</name>
    <dbReference type="NCBI Taxonomy" id="61595"/>
    <lineage>
        <taxon>Bacteria</taxon>
        <taxon>Pseudomonadati</taxon>
        <taxon>Pseudomonadota</taxon>
        <taxon>Gammaproteobacteria</taxon>
        <taxon>Chromatiales</taxon>
        <taxon>Chromatiaceae</taxon>
        <taxon>Allochromatium</taxon>
    </lineage>
</organism>
<keyword evidence="1" id="KW-0677">Repeat</keyword>
<evidence type="ECO:0000256" key="2">
    <source>
        <dbReference type="ARBA" id="ARBA00022803"/>
    </source>
</evidence>
<feature type="transmembrane region" description="Helical" evidence="3">
    <location>
        <begin position="126"/>
        <end position="143"/>
    </location>
</feature>
<feature type="transmembrane region" description="Helical" evidence="3">
    <location>
        <begin position="7"/>
        <end position="28"/>
    </location>
</feature>
<keyword evidence="3" id="KW-0812">Transmembrane</keyword>
<feature type="transmembrane region" description="Helical" evidence="3">
    <location>
        <begin position="210"/>
        <end position="228"/>
    </location>
</feature>
<dbReference type="EMBL" id="FNOW01000007">
    <property type="protein sequence ID" value="SDX60402.1"/>
    <property type="molecule type" value="Genomic_DNA"/>
</dbReference>
<protein>
    <recommendedName>
        <fullName evidence="6">Tetratricopeptide repeat-containing protein</fullName>
    </recommendedName>
</protein>
<evidence type="ECO:0000313" key="4">
    <source>
        <dbReference type="EMBL" id="SDX60402.1"/>
    </source>
</evidence>
<feature type="transmembrane region" description="Helical" evidence="3">
    <location>
        <begin position="320"/>
        <end position="338"/>
    </location>
</feature>
<feature type="transmembrane region" description="Helical" evidence="3">
    <location>
        <begin position="155"/>
        <end position="175"/>
    </location>
</feature>
<gene>
    <name evidence="4" type="ORF">SAMN05421644_10792</name>
</gene>
<dbReference type="Proteomes" id="UP000198672">
    <property type="component" value="Unassembled WGS sequence"/>
</dbReference>
<evidence type="ECO:0008006" key="6">
    <source>
        <dbReference type="Google" id="ProtNLM"/>
    </source>
</evidence>
<feature type="transmembrane region" description="Helical" evidence="3">
    <location>
        <begin position="377"/>
        <end position="408"/>
    </location>
</feature>
<sequence>MAQWRFFVAILYSIVFIGIGILIYSFGISNGAFHFDDYPNLSALGDFGKINSLDDFFSYLFSGIAGPTGRPLSLLSFLIDAQTWPTDPKPFLRTNAILHAINATLLALACWLLLKPAQDTRFAGQALTIATLTALLWLLHPYWVSTVLYAVQRMAILSATFCLLGLVLYLQGRLLTISDSPVKQRKGWWITAIGIGAGTVLGVFSKENAAVLPLLILVVEFAAVRQLWKLRPSSWTERSLLLTLLVLPSLALLLYLTHHIDVESFFVQGHTRPFSMYERLITQPGILLEYLGDLLIPKPGYAGLFQENYPFAHGLLSPPITIFQILIVLGLIFAAFFWRRHQPLLALAILFFFAGHIIESSILMLELKFEHRSYLPSIFLFLPIITALVVRLHLIGLFAGVSLAFIFASMTFSHASLWGRPLELSYYWAHKNPDSYRAQVVAAGALAKAQHLPLALSLLEDALNRHPDSPALQLSYMSYLNSAGRHEESDLQVKHAIAAIKNGPLDIHAPDIIEPLADAYADNKPWALSRASNLAVIDAFQQREAYADRLDLQSYAYARGLIELHDGNMEDSCRAFGQMQALTGNIGTDLLIFALMASHERYADARYFLESAKAKIPLGAQAKLRFPPTWYEDEIARLEQTLNEDQARAGVTSAAVCRNL</sequence>
<dbReference type="RefSeq" id="WP_143116997.1">
    <property type="nucleotide sequence ID" value="NZ_FNOW01000007.1"/>
</dbReference>
<accession>A0A1H3D1M8</accession>
<dbReference type="PANTHER" id="PTHR44227:SF3">
    <property type="entry name" value="PROTEIN O-MANNOSYL-TRANSFERASE TMTC4"/>
    <property type="match status" value="1"/>
</dbReference>